<dbReference type="SMART" id="SM00046">
    <property type="entry name" value="DAGKc"/>
    <property type="match status" value="1"/>
</dbReference>
<evidence type="ECO:0000256" key="3">
    <source>
        <dbReference type="ARBA" id="ARBA00022516"/>
    </source>
</evidence>
<dbReference type="Pfam" id="PF00781">
    <property type="entry name" value="DAGK_cat"/>
    <property type="match status" value="1"/>
</dbReference>
<dbReference type="InterPro" id="IPR001206">
    <property type="entry name" value="Diacylglycerol_kinase_cat_dom"/>
</dbReference>
<name>A0ABR7NVB2_9FIRM</name>
<gene>
    <name evidence="10" type="ORF">H8708_12615</name>
</gene>
<keyword evidence="8" id="KW-1208">Phospholipid metabolism</keyword>
<evidence type="ECO:0000256" key="1">
    <source>
        <dbReference type="ARBA" id="ARBA00001946"/>
    </source>
</evidence>
<evidence type="ECO:0000256" key="4">
    <source>
        <dbReference type="ARBA" id="ARBA00022723"/>
    </source>
</evidence>
<keyword evidence="7" id="KW-0594">Phospholipid biosynthesis</keyword>
<dbReference type="RefSeq" id="WP_158359618.1">
    <property type="nucleotide sequence ID" value="NZ_JACRTJ010000027.1"/>
</dbReference>
<keyword evidence="5" id="KW-0460">Magnesium</keyword>
<dbReference type="Gene3D" id="3.40.50.10330">
    <property type="entry name" value="Probable inorganic polyphosphate/atp-NAD kinase, domain 1"/>
    <property type="match status" value="1"/>
</dbReference>
<evidence type="ECO:0000256" key="8">
    <source>
        <dbReference type="ARBA" id="ARBA00023264"/>
    </source>
</evidence>
<comment type="similarity">
    <text evidence="2">Belongs to the diacylglycerol/lipid kinase family.</text>
</comment>
<comment type="caution">
    <text evidence="10">The sequence shown here is derived from an EMBL/GenBank/DDBJ whole genome shotgun (WGS) entry which is preliminary data.</text>
</comment>
<dbReference type="InterPro" id="IPR017438">
    <property type="entry name" value="ATP-NAD_kinase_N"/>
</dbReference>
<keyword evidence="6" id="KW-0443">Lipid metabolism</keyword>
<dbReference type="Gene3D" id="2.60.200.40">
    <property type="match status" value="1"/>
</dbReference>
<comment type="cofactor">
    <cofactor evidence="1">
        <name>Mg(2+)</name>
        <dbReference type="ChEBI" id="CHEBI:18420"/>
    </cofactor>
</comment>
<dbReference type="PANTHER" id="PTHR12358">
    <property type="entry name" value="SPHINGOSINE KINASE"/>
    <property type="match status" value="1"/>
</dbReference>
<reference evidence="10 11" key="1">
    <citation type="submission" date="2020-08" db="EMBL/GenBank/DDBJ databases">
        <title>Genome public.</title>
        <authorList>
            <person name="Liu C."/>
            <person name="Sun Q."/>
        </authorList>
    </citation>
    <scope>NUCLEOTIDE SEQUENCE [LARGE SCALE GENOMIC DNA]</scope>
    <source>
        <strain evidence="10 11">BX10</strain>
    </source>
</reference>
<keyword evidence="10" id="KW-0418">Kinase</keyword>
<evidence type="ECO:0000256" key="6">
    <source>
        <dbReference type="ARBA" id="ARBA00023098"/>
    </source>
</evidence>
<dbReference type="InterPro" id="IPR050187">
    <property type="entry name" value="Lipid_Phosphate_FormReg"/>
</dbReference>
<evidence type="ECO:0000313" key="11">
    <source>
        <dbReference type="Proteomes" id="UP000647491"/>
    </source>
</evidence>
<dbReference type="EMBL" id="JACRTJ010000027">
    <property type="protein sequence ID" value="MBC8600060.1"/>
    <property type="molecule type" value="Genomic_DNA"/>
</dbReference>
<feature type="domain" description="DAGKc" evidence="9">
    <location>
        <begin position="1"/>
        <end position="130"/>
    </location>
</feature>
<dbReference type="GO" id="GO:0016301">
    <property type="term" value="F:kinase activity"/>
    <property type="evidence" value="ECO:0007669"/>
    <property type="project" value="UniProtKB-KW"/>
</dbReference>
<dbReference type="SUPFAM" id="SSF111331">
    <property type="entry name" value="NAD kinase/diacylglycerol kinase-like"/>
    <property type="match status" value="1"/>
</dbReference>
<keyword evidence="4" id="KW-0479">Metal-binding</keyword>
<sequence length="301" mass="33527">MKNMIFLFNPRSGREQIRSQLMGILDYFCSQGYFPSVYVTQNSQDAERIAREYGSSADLFLCSGGDGTLNNVVSGLMALEKRPVLGYLPSGSTNDYARSLEIPGDPREAAEVALTAGERQVDVGRFGTDRYFVYIAAFGAFTEVSYKTPQDKKNVLGHQAYILESVKSLASLKSHHMKIQWEEGTIEGEFIFGMITNTTSVGGFKGLTPRDVDFDDGMFEALFIRTPKTPSDLSNIVSYMFLKDEENAYVFRFHTSRVVITAKEEVSWVLDGEYGGTLKETVVENIHGAIALRCGEKIKKC</sequence>
<accession>A0ABR7NVB2</accession>
<evidence type="ECO:0000259" key="9">
    <source>
        <dbReference type="PROSITE" id="PS50146"/>
    </source>
</evidence>
<protein>
    <submittedName>
        <fullName evidence="10">YegS/Rv2252/BmrU family lipid kinase</fullName>
    </submittedName>
</protein>
<evidence type="ECO:0000256" key="7">
    <source>
        <dbReference type="ARBA" id="ARBA00023209"/>
    </source>
</evidence>
<keyword evidence="11" id="KW-1185">Reference proteome</keyword>
<dbReference type="PANTHER" id="PTHR12358:SF106">
    <property type="entry name" value="LIPID KINASE YEGS"/>
    <property type="match status" value="1"/>
</dbReference>
<dbReference type="InterPro" id="IPR016064">
    <property type="entry name" value="NAD/diacylglycerol_kinase_sf"/>
</dbReference>
<dbReference type="InterPro" id="IPR005218">
    <property type="entry name" value="Diacylglycerol/lipid_kinase"/>
</dbReference>
<dbReference type="Proteomes" id="UP000647491">
    <property type="component" value="Unassembled WGS sequence"/>
</dbReference>
<evidence type="ECO:0000313" key="10">
    <source>
        <dbReference type="EMBL" id="MBC8600060.1"/>
    </source>
</evidence>
<keyword evidence="3" id="KW-0444">Lipid biosynthesis</keyword>
<dbReference type="PROSITE" id="PS50146">
    <property type="entry name" value="DAGK"/>
    <property type="match status" value="1"/>
</dbReference>
<dbReference type="NCBIfam" id="TIGR00147">
    <property type="entry name" value="YegS/Rv2252/BmrU family lipid kinase"/>
    <property type="match status" value="1"/>
</dbReference>
<proteinExistence type="inferred from homology"/>
<evidence type="ECO:0000256" key="5">
    <source>
        <dbReference type="ARBA" id="ARBA00022842"/>
    </source>
</evidence>
<evidence type="ECO:0000256" key="2">
    <source>
        <dbReference type="ARBA" id="ARBA00005983"/>
    </source>
</evidence>
<keyword evidence="10" id="KW-0808">Transferase</keyword>
<organism evidence="10 11">
    <name type="scientific">Enterocloster hominis</name>
    <name type="common">ex Liu et al. 2021</name>
    <dbReference type="NCBI Taxonomy" id="2763663"/>
    <lineage>
        <taxon>Bacteria</taxon>
        <taxon>Bacillati</taxon>
        <taxon>Bacillota</taxon>
        <taxon>Clostridia</taxon>
        <taxon>Lachnospirales</taxon>
        <taxon>Lachnospiraceae</taxon>
        <taxon>Enterocloster</taxon>
    </lineage>
</organism>